<dbReference type="AlphaFoldDB" id="A0A0K0FUJ6"/>
<dbReference type="WBParaSite" id="SVE_1600900.1">
    <property type="protein sequence ID" value="SVE_1600900.1"/>
    <property type="gene ID" value="SVE_1600900"/>
</dbReference>
<dbReference type="Proteomes" id="UP000035680">
    <property type="component" value="Unassembled WGS sequence"/>
</dbReference>
<evidence type="ECO:0000313" key="1">
    <source>
        <dbReference type="Proteomes" id="UP000035680"/>
    </source>
</evidence>
<evidence type="ECO:0000313" key="2">
    <source>
        <dbReference type="WBParaSite" id="SVE_1600900.1"/>
    </source>
</evidence>
<organism evidence="1 2">
    <name type="scientific">Strongyloides venezuelensis</name>
    <name type="common">Threadworm</name>
    <dbReference type="NCBI Taxonomy" id="75913"/>
    <lineage>
        <taxon>Eukaryota</taxon>
        <taxon>Metazoa</taxon>
        <taxon>Ecdysozoa</taxon>
        <taxon>Nematoda</taxon>
        <taxon>Chromadorea</taxon>
        <taxon>Rhabditida</taxon>
        <taxon>Tylenchina</taxon>
        <taxon>Panagrolaimomorpha</taxon>
        <taxon>Strongyloidoidea</taxon>
        <taxon>Strongyloididae</taxon>
        <taxon>Strongyloides</taxon>
    </lineage>
</organism>
<name>A0A0K0FUJ6_STRVS</name>
<protein>
    <submittedName>
        <fullName evidence="2">Breast cancer type 2 susceptibility protein homolog</fullName>
    </submittedName>
</protein>
<accession>A0A0K0FUJ6</accession>
<proteinExistence type="predicted"/>
<reference evidence="2" key="2">
    <citation type="submission" date="2015-08" db="UniProtKB">
        <authorList>
            <consortium name="WormBaseParasite"/>
        </authorList>
    </citation>
    <scope>IDENTIFICATION</scope>
</reference>
<keyword evidence="1" id="KW-1185">Reference proteome</keyword>
<dbReference type="PROSITE" id="PS51257">
    <property type="entry name" value="PROKAR_LIPOPROTEIN"/>
    <property type="match status" value="1"/>
</dbReference>
<sequence>MIPRKYMSLNSPIMAINVITSCLSTVPSDCSSIFSVVDSGWKVKGEIITETEISQLSTTTVKEFYKEEIELEYQDCSDDPSILFKDGSIKSCVSALVDSKKIKPSLPIFVFYAYPVTRARIYKSFQKTVYDEVKYVKETALWGPPNIKPIHSVVLMISGVVGMEQINFDSPVDGNCDSILKINYTDKRCSVVVGERLINSQILENDIKCFSLNECVEKKAIEVNQSLNNNKKYTTESIISREETRINRNTSLFEGKYISKNFKGTMNIKDRIGTSINSGISKYVNKLTRKNPKKQACPSNAYFSKDNIQFEEYVDYDNLPEEVIKKPSAKFKTSIYIPEEKHQTTTKSSTIVDTINEAEALEEGDINYSMISTEVNDEQLSTIFDNTIQEVDCEKLTRQLNAINIENQHTNDSSKLISLPNTFSFLSKDFSTSSGIQKTTRENYTSTCFSEIFEKDDESVIYEDMLQQLNSIKDVLNNFDTI</sequence>
<reference evidence="1" key="1">
    <citation type="submission" date="2014-07" db="EMBL/GenBank/DDBJ databases">
        <authorList>
            <person name="Martin A.A"/>
            <person name="De Silva N."/>
        </authorList>
    </citation>
    <scope>NUCLEOTIDE SEQUENCE</scope>
</reference>